<comment type="function">
    <text evidence="10 11">Catalyzes the prenylation of para-hydroxybenzoate (PHB) with an all-trans polyprenyl group. Mediates the second step in the final reaction sequence of coenzyme Q (CoQ) biosynthesis, which is the condensation of the polyisoprenoid side chain with PHB, generating the first membrane-bound Q intermediate.</text>
</comment>
<feature type="transmembrane region" description="Helical" evidence="11">
    <location>
        <begin position="234"/>
        <end position="253"/>
    </location>
</feature>
<dbReference type="Pfam" id="PF01040">
    <property type="entry name" value="UbiA"/>
    <property type="match status" value="1"/>
</dbReference>
<dbReference type="EMBL" id="MU853765">
    <property type="protein sequence ID" value="KAK3943572.1"/>
    <property type="molecule type" value="Genomic_DNA"/>
</dbReference>
<dbReference type="GO" id="GO:0008412">
    <property type="term" value="F:4-hydroxybenzoate polyprenyltransferase activity"/>
    <property type="evidence" value="ECO:0007669"/>
    <property type="project" value="UniProtKB-EC"/>
</dbReference>
<evidence type="ECO:0000256" key="2">
    <source>
        <dbReference type="ARBA" id="ARBA00004292"/>
    </source>
</evidence>
<accession>A0AAN6NH33</accession>
<evidence type="ECO:0000256" key="4">
    <source>
        <dbReference type="ARBA" id="ARBA00005985"/>
    </source>
</evidence>
<dbReference type="FunFam" id="1.20.120.1780:FF:000001">
    <property type="entry name" value="4-hydroxybenzoate octaprenyltransferase"/>
    <property type="match status" value="1"/>
</dbReference>
<sequence length="403" mass="43699">MSGSRVLLSRLSSRHAFSHNAIANPLGKCRRTALSTPRLLALQNLNHNTRKQPLVRYLSTTTEATTTPPPTPTPTPVYEPPKTGLLSILPRSWVPYAELIRIDKPTGTYYLFFPCLFSTLMAAPLTSPMVSPLSVIGTSLLFFSGALIMRGAGCTINDLWDRNLDPHVTRTKLRPIARKAVTPFQAVTFTGAQLLAGLGILLQFPLDCFFYATPSLLLVAAYPLAKRVTYYPQFVLGLTFSWGAFMGFPALGVDLLSNHSALAAGGLLYASNIAWTVLYDMIYAHMDIKDDAKAGIKSIALKHDAETKQVLAGLAVTQVALLAGAGMAAGAGPAFFIGSCGGALLTLGYMIKKVNLKSVKDCWWWFVNGCWLTGGVISLGLATDYMIKYVQEDETQEVQKSAQ</sequence>
<evidence type="ECO:0000256" key="10">
    <source>
        <dbReference type="ARBA" id="ARBA00058997"/>
    </source>
</evidence>
<keyword evidence="11" id="KW-0414">Isoprene biosynthesis</keyword>
<dbReference type="HAMAP" id="MF_01635">
    <property type="entry name" value="UbiA"/>
    <property type="match status" value="1"/>
</dbReference>
<evidence type="ECO:0000256" key="7">
    <source>
        <dbReference type="ARBA" id="ARBA00022989"/>
    </source>
</evidence>
<feature type="transmembrane region" description="Helical" evidence="11">
    <location>
        <begin position="181"/>
        <end position="202"/>
    </location>
</feature>
<dbReference type="InterPro" id="IPR030470">
    <property type="entry name" value="UbiA_prenylTrfase_CS"/>
</dbReference>
<dbReference type="Proteomes" id="UP001303473">
    <property type="component" value="Unassembled WGS sequence"/>
</dbReference>
<reference evidence="13" key="1">
    <citation type="journal article" date="2023" name="Mol. Phylogenet. Evol.">
        <title>Genome-scale phylogeny and comparative genomics of the fungal order Sordariales.</title>
        <authorList>
            <person name="Hensen N."/>
            <person name="Bonometti L."/>
            <person name="Westerberg I."/>
            <person name="Brannstrom I.O."/>
            <person name="Guillou S."/>
            <person name="Cros-Aarteil S."/>
            <person name="Calhoun S."/>
            <person name="Haridas S."/>
            <person name="Kuo A."/>
            <person name="Mondo S."/>
            <person name="Pangilinan J."/>
            <person name="Riley R."/>
            <person name="LaButti K."/>
            <person name="Andreopoulos B."/>
            <person name="Lipzen A."/>
            <person name="Chen C."/>
            <person name="Yan M."/>
            <person name="Daum C."/>
            <person name="Ng V."/>
            <person name="Clum A."/>
            <person name="Steindorff A."/>
            <person name="Ohm R.A."/>
            <person name="Martin F."/>
            <person name="Silar P."/>
            <person name="Natvig D.O."/>
            <person name="Lalanne C."/>
            <person name="Gautier V."/>
            <person name="Ament-Velasquez S.L."/>
            <person name="Kruys A."/>
            <person name="Hutchinson M.I."/>
            <person name="Powell A.J."/>
            <person name="Barry K."/>
            <person name="Miller A.N."/>
            <person name="Grigoriev I.V."/>
            <person name="Debuchy R."/>
            <person name="Gladieux P."/>
            <person name="Hiltunen Thoren M."/>
            <person name="Johannesson H."/>
        </authorList>
    </citation>
    <scope>NUCLEOTIDE SEQUENCE [LARGE SCALE GENOMIC DNA]</scope>
    <source>
        <strain evidence="13">CBS 340.73</strain>
    </source>
</reference>
<organism evidence="12 13">
    <name type="scientific">Diplogelasinospora grovesii</name>
    <dbReference type="NCBI Taxonomy" id="303347"/>
    <lineage>
        <taxon>Eukaryota</taxon>
        <taxon>Fungi</taxon>
        <taxon>Dikarya</taxon>
        <taxon>Ascomycota</taxon>
        <taxon>Pezizomycotina</taxon>
        <taxon>Sordariomycetes</taxon>
        <taxon>Sordariomycetidae</taxon>
        <taxon>Sordariales</taxon>
        <taxon>Diplogelasinosporaceae</taxon>
        <taxon>Diplogelasinospora</taxon>
    </lineage>
</organism>
<dbReference type="GO" id="GO:0008299">
    <property type="term" value="P:isoprenoid biosynthetic process"/>
    <property type="evidence" value="ECO:0007669"/>
    <property type="project" value="UniProtKB-UniRule"/>
</dbReference>
<proteinExistence type="inferred from homology"/>
<dbReference type="InterPro" id="IPR044878">
    <property type="entry name" value="UbiA_sf"/>
</dbReference>
<keyword evidence="13" id="KW-1185">Reference proteome</keyword>
<dbReference type="GO" id="GO:0006744">
    <property type="term" value="P:ubiquinone biosynthetic process"/>
    <property type="evidence" value="ECO:0007669"/>
    <property type="project" value="UniProtKB-UniRule"/>
</dbReference>
<comment type="similarity">
    <text evidence="4 11">Belongs to the UbiA prenyltransferase family.</text>
</comment>
<keyword evidence="11" id="KW-0496">Mitochondrion</keyword>
<dbReference type="PANTHER" id="PTHR11048:SF28">
    <property type="entry name" value="4-HYDROXYBENZOATE POLYPRENYLTRANSFERASE, MITOCHONDRIAL"/>
    <property type="match status" value="1"/>
</dbReference>
<dbReference type="GO" id="GO:0005743">
    <property type="term" value="C:mitochondrial inner membrane"/>
    <property type="evidence" value="ECO:0007669"/>
    <property type="project" value="UniProtKB-SubCell"/>
</dbReference>
<keyword evidence="11" id="KW-0999">Mitochondrion inner membrane</keyword>
<evidence type="ECO:0000256" key="6">
    <source>
        <dbReference type="ARBA" id="ARBA00022692"/>
    </source>
</evidence>
<comment type="cofactor">
    <cofactor evidence="1 11">
        <name>Mg(2+)</name>
        <dbReference type="ChEBI" id="CHEBI:18420"/>
    </cofactor>
</comment>
<evidence type="ECO:0000256" key="11">
    <source>
        <dbReference type="HAMAP-Rule" id="MF_03189"/>
    </source>
</evidence>
<evidence type="ECO:0000256" key="1">
    <source>
        <dbReference type="ARBA" id="ARBA00001946"/>
    </source>
</evidence>
<dbReference type="Gene3D" id="1.20.120.1780">
    <property type="entry name" value="UbiA prenyltransferase"/>
    <property type="match status" value="1"/>
</dbReference>
<keyword evidence="11" id="KW-0831">Ubiquinone biosynthesis</keyword>
<evidence type="ECO:0000313" key="13">
    <source>
        <dbReference type="Proteomes" id="UP001303473"/>
    </source>
</evidence>
<feature type="transmembrane region" description="Helical" evidence="11">
    <location>
        <begin position="259"/>
        <end position="279"/>
    </location>
</feature>
<comment type="subcellular location">
    <subcellularLocation>
        <location evidence="2 11">Mitochondrion inner membrane</location>
        <topology evidence="2 11">Multi-pass membrane protein</topology>
        <orientation evidence="2 11">Matrix side</orientation>
    </subcellularLocation>
</comment>
<feature type="transmembrane region" description="Helical" evidence="11">
    <location>
        <begin position="363"/>
        <end position="382"/>
    </location>
</feature>
<evidence type="ECO:0000313" key="12">
    <source>
        <dbReference type="EMBL" id="KAK3943572.1"/>
    </source>
</evidence>
<dbReference type="CDD" id="cd13959">
    <property type="entry name" value="PT_UbiA_COQ2"/>
    <property type="match status" value="1"/>
</dbReference>
<name>A0AAN6NH33_9PEZI</name>
<dbReference type="InterPro" id="IPR000537">
    <property type="entry name" value="UbiA_prenyltransferase"/>
</dbReference>
<keyword evidence="5 11" id="KW-0808">Transferase</keyword>
<keyword evidence="6 11" id="KW-0812">Transmembrane</keyword>
<comment type="caution">
    <text evidence="12">The sequence shown here is derived from an EMBL/GenBank/DDBJ whole genome shotgun (WGS) entry which is preliminary data.</text>
</comment>
<comment type="pathway">
    <text evidence="3">Secondary metabolite biosynthesis; terpenoid biosynthesis.</text>
</comment>
<keyword evidence="8 11" id="KW-0472">Membrane</keyword>
<dbReference type="Gene3D" id="1.10.357.140">
    <property type="entry name" value="UbiA prenyltransferase"/>
    <property type="match status" value="1"/>
</dbReference>
<comment type="pathway">
    <text evidence="11">Cofactor biosynthesis; ubiquinone biosynthesis.</text>
</comment>
<dbReference type="InterPro" id="IPR006370">
    <property type="entry name" value="HB_polyprenyltransferase-like"/>
</dbReference>
<dbReference type="FunFam" id="1.10.357.140:FF:000003">
    <property type="entry name" value="4-hydroxybenzoate polyprenyltransferase, mitochondrial"/>
    <property type="match status" value="1"/>
</dbReference>
<comment type="catalytic activity">
    <reaction evidence="9 11">
        <text>an all-trans-polyprenyl diphosphate + 4-hydroxybenzoate = a 4-hydroxy-3-(all-trans-polyprenyl)benzoate + diphosphate</text>
        <dbReference type="Rhea" id="RHEA:44504"/>
        <dbReference type="Rhea" id="RHEA-COMP:9514"/>
        <dbReference type="Rhea" id="RHEA-COMP:9564"/>
        <dbReference type="ChEBI" id="CHEBI:17879"/>
        <dbReference type="ChEBI" id="CHEBI:33019"/>
        <dbReference type="ChEBI" id="CHEBI:58914"/>
        <dbReference type="ChEBI" id="CHEBI:78396"/>
        <dbReference type="EC" id="2.5.1.39"/>
    </reaction>
</comment>
<protein>
    <recommendedName>
        <fullName evidence="11">4-hydroxybenzoate polyprenyltransferase, mitochondrial</fullName>
        <shortName evidence="11">4-HB polyprenyltransferase</shortName>
        <ecNumber evidence="11">2.5.1.39</ecNumber>
    </recommendedName>
    <alternativeName>
        <fullName evidence="11">Para-hydroxybenzoate--polyprenyltransferase</fullName>
        <shortName evidence="11">PHB:PPT</shortName>
        <shortName evidence="11">PHB:polyprenyltransferase</shortName>
    </alternativeName>
</protein>
<evidence type="ECO:0000256" key="5">
    <source>
        <dbReference type="ARBA" id="ARBA00022679"/>
    </source>
</evidence>
<keyword evidence="7 11" id="KW-1133">Transmembrane helix</keyword>
<feature type="transmembrane region" description="Helical" evidence="11">
    <location>
        <begin position="334"/>
        <end position="351"/>
    </location>
</feature>
<feature type="transmembrane region" description="Helical" evidence="11">
    <location>
        <begin position="109"/>
        <end position="127"/>
    </location>
</feature>
<dbReference type="PROSITE" id="PS00943">
    <property type="entry name" value="UBIA"/>
    <property type="match status" value="1"/>
</dbReference>
<dbReference type="PANTHER" id="PTHR11048">
    <property type="entry name" value="PRENYLTRANSFERASES"/>
    <property type="match status" value="1"/>
</dbReference>
<gene>
    <name evidence="12" type="ORF">QBC46DRAFT_35302</name>
</gene>
<feature type="transmembrane region" description="Helical" evidence="11">
    <location>
        <begin position="133"/>
        <end position="160"/>
    </location>
</feature>
<evidence type="ECO:0000256" key="8">
    <source>
        <dbReference type="ARBA" id="ARBA00023136"/>
    </source>
</evidence>
<dbReference type="EC" id="2.5.1.39" evidence="11"/>
<evidence type="ECO:0000256" key="9">
    <source>
        <dbReference type="ARBA" id="ARBA00052313"/>
    </source>
</evidence>
<dbReference type="NCBIfam" id="TIGR01474">
    <property type="entry name" value="ubiA_proteo"/>
    <property type="match status" value="1"/>
</dbReference>
<dbReference type="InterPro" id="IPR039653">
    <property type="entry name" value="Prenyltransferase"/>
</dbReference>
<dbReference type="AlphaFoldDB" id="A0AAN6NH33"/>
<evidence type="ECO:0000256" key="3">
    <source>
        <dbReference type="ARBA" id="ARBA00004721"/>
    </source>
</evidence>